<keyword evidence="6" id="KW-0418">Kinase</keyword>
<feature type="region of interest" description="Disordered" evidence="10">
    <location>
        <begin position="574"/>
        <end position="616"/>
    </location>
</feature>
<dbReference type="STRING" id="201973.SAMN04488025_10553"/>
<feature type="compositionally biased region" description="Basic and acidic residues" evidence="10">
    <location>
        <begin position="595"/>
        <end position="604"/>
    </location>
</feature>
<dbReference type="InterPro" id="IPR005467">
    <property type="entry name" value="His_kinase_dom"/>
</dbReference>
<name>A0A1I2LJJ6_9BACL</name>
<dbReference type="InterPro" id="IPR004358">
    <property type="entry name" value="Sig_transdc_His_kin-like_C"/>
</dbReference>
<keyword evidence="8" id="KW-0902">Two-component regulatory system</keyword>
<keyword evidence="9" id="KW-0175">Coiled coil</keyword>
<dbReference type="InterPro" id="IPR036097">
    <property type="entry name" value="HisK_dim/P_sf"/>
</dbReference>
<dbReference type="NCBIfam" id="TIGR00254">
    <property type="entry name" value="GGDEF"/>
    <property type="match status" value="1"/>
</dbReference>
<dbReference type="PROSITE" id="PS50109">
    <property type="entry name" value="HIS_KIN"/>
    <property type="match status" value="1"/>
</dbReference>
<dbReference type="PRINTS" id="PR00344">
    <property type="entry name" value="BCTRLSENSOR"/>
</dbReference>
<dbReference type="CDD" id="cd00082">
    <property type="entry name" value="HisKA"/>
    <property type="match status" value="1"/>
</dbReference>
<dbReference type="PANTHER" id="PTHR43065:SF10">
    <property type="entry name" value="PEROXIDE STRESS-ACTIVATED HISTIDINE KINASE MAK3"/>
    <property type="match status" value="1"/>
</dbReference>
<dbReference type="CDD" id="cd01949">
    <property type="entry name" value="GGDEF"/>
    <property type="match status" value="1"/>
</dbReference>
<organism evidence="14 15">
    <name type="scientific">Planifilum fulgidum</name>
    <dbReference type="NCBI Taxonomy" id="201973"/>
    <lineage>
        <taxon>Bacteria</taxon>
        <taxon>Bacillati</taxon>
        <taxon>Bacillota</taxon>
        <taxon>Bacilli</taxon>
        <taxon>Bacillales</taxon>
        <taxon>Thermoactinomycetaceae</taxon>
        <taxon>Planifilum</taxon>
    </lineage>
</organism>
<keyword evidence="11" id="KW-0812">Transmembrane</keyword>
<dbReference type="AlphaFoldDB" id="A0A1I2LJJ6"/>
<gene>
    <name evidence="14" type="ORF">SAMN04488025_10553</name>
</gene>
<evidence type="ECO:0000256" key="9">
    <source>
        <dbReference type="SAM" id="Coils"/>
    </source>
</evidence>
<keyword evidence="3" id="KW-0597">Phosphoprotein</keyword>
<keyword evidence="11" id="KW-0472">Membrane</keyword>
<evidence type="ECO:0000256" key="3">
    <source>
        <dbReference type="ARBA" id="ARBA00022553"/>
    </source>
</evidence>
<dbReference type="Gene3D" id="3.30.565.10">
    <property type="entry name" value="Histidine kinase-like ATPase, C-terminal domain"/>
    <property type="match status" value="1"/>
</dbReference>
<dbReference type="Pfam" id="PF02518">
    <property type="entry name" value="HATPase_c"/>
    <property type="match status" value="1"/>
</dbReference>
<evidence type="ECO:0000313" key="15">
    <source>
        <dbReference type="Proteomes" id="UP000198661"/>
    </source>
</evidence>
<dbReference type="Proteomes" id="UP000198661">
    <property type="component" value="Unassembled WGS sequence"/>
</dbReference>
<dbReference type="SMART" id="SM00267">
    <property type="entry name" value="GGDEF"/>
    <property type="match status" value="1"/>
</dbReference>
<evidence type="ECO:0000256" key="5">
    <source>
        <dbReference type="ARBA" id="ARBA00022741"/>
    </source>
</evidence>
<dbReference type="InterPro" id="IPR003661">
    <property type="entry name" value="HisK_dim/P_dom"/>
</dbReference>
<keyword evidence="4" id="KW-0808">Transferase</keyword>
<dbReference type="GO" id="GO:0005524">
    <property type="term" value="F:ATP binding"/>
    <property type="evidence" value="ECO:0007669"/>
    <property type="project" value="UniProtKB-KW"/>
</dbReference>
<dbReference type="Pfam" id="PF00990">
    <property type="entry name" value="GGDEF"/>
    <property type="match status" value="1"/>
</dbReference>
<evidence type="ECO:0000256" key="1">
    <source>
        <dbReference type="ARBA" id="ARBA00000085"/>
    </source>
</evidence>
<dbReference type="GO" id="GO:0000155">
    <property type="term" value="F:phosphorelay sensor kinase activity"/>
    <property type="evidence" value="ECO:0007669"/>
    <property type="project" value="InterPro"/>
</dbReference>
<sequence>MLVWEWTDRLDALIIPLTALTDPSTRWAVFGGVLLFLILWLSLFRKLPPSLYLAAALCALIFLRALFPEGWLPLLWVFLLTQAAVSLRFSRECTFLLASLLFLVYQGMPWMDEVLAGSFHPGMLYENFPEIIEVGLYFVLNACLIRSLRKVRQENAQLKRENRQLIERVNEAHRSLHEYIVQLEEMSRRDYLTGLYNFSGFQEQLTRSLARCAPDQSYHVICIDLVDFQQINLQEGTDAGDQLLVTIARRLKRSLPSYAQVARYEGDQFAVGLIGDDSDLRHALEAIESVFSELREERSFIHFCWATASYPREAQSAAELLRLAEHRLSIEQRRIRHEEEERQRHLEKLSAIGQLAAGLAHEIRNPLTSIRGFIQISMMESEEMKKWESIILPEIDRINDLLKQFLDLSDTRPSQFVRFELDGLIADVLRLLEPKAILDGHQLTAEPPPSPVVVEGDPEKLKQVLINLIKNGLESLGEKGQVWIRWRKLRDRIHIRVQDNGCGIQPEHMSRIFDPFFTTKGDGTGMGLSICHRIISDHGGQIHVTSQPGRGTIFNIHLPIQQFHAYPVAIPPVAGKDEGTRRQGGCAEGEPPARSGEDKEKPVAEETLLALRPPSL</sequence>
<dbReference type="EMBL" id="FOOK01000005">
    <property type="protein sequence ID" value="SFF78609.1"/>
    <property type="molecule type" value="Genomic_DNA"/>
</dbReference>
<evidence type="ECO:0000313" key="14">
    <source>
        <dbReference type="EMBL" id="SFF78609.1"/>
    </source>
</evidence>
<feature type="domain" description="Histidine kinase" evidence="12">
    <location>
        <begin position="358"/>
        <end position="562"/>
    </location>
</feature>
<evidence type="ECO:0000256" key="11">
    <source>
        <dbReference type="SAM" id="Phobius"/>
    </source>
</evidence>
<evidence type="ECO:0000256" key="2">
    <source>
        <dbReference type="ARBA" id="ARBA00012438"/>
    </source>
</evidence>
<feature type="transmembrane region" description="Helical" evidence="11">
    <location>
        <begin position="27"/>
        <end position="44"/>
    </location>
</feature>
<feature type="coiled-coil region" evidence="9">
    <location>
        <begin position="321"/>
        <end position="348"/>
    </location>
</feature>
<dbReference type="InterPro" id="IPR029787">
    <property type="entry name" value="Nucleotide_cyclase"/>
</dbReference>
<keyword evidence="5" id="KW-0547">Nucleotide-binding</keyword>
<keyword evidence="15" id="KW-1185">Reference proteome</keyword>
<dbReference type="Pfam" id="PF00512">
    <property type="entry name" value="HisKA"/>
    <property type="match status" value="1"/>
</dbReference>
<dbReference type="Gene3D" id="3.30.70.270">
    <property type="match status" value="1"/>
</dbReference>
<dbReference type="SMART" id="SM00387">
    <property type="entry name" value="HATPase_c"/>
    <property type="match status" value="1"/>
</dbReference>
<dbReference type="SUPFAM" id="SSF47384">
    <property type="entry name" value="Homodimeric domain of signal transducing histidine kinase"/>
    <property type="match status" value="1"/>
</dbReference>
<dbReference type="InterPro" id="IPR036890">
    <property type="entry name" value="HATPase_C_sf"/>
</dbReference>
<reference evidence="14 15" key="1">
    <citation type="submission" date="2016-10" db="EMBL/GenBank/DDBJ databases">
        <authorList>
            <person name="de Groot N.N."/>
        </authorList>
    </citation>
    <scope>NUCLEOTIDE SEQUENCE [LARGE SCALE GENOMIC DNA]</scope>
    <source>
        <strain evidence="14 15">DSM 44945</strain>
    </source>
</reference>
<feature type="domain" description="GGDEF" evidence="13">
    <location>
        <begin position="216"/>
        <end position="344"/>
    </location>
</feature>
<dbReference type="InterPro" id="IPR000160">
    <property type="entry name" value="GGDEF_dom"/>
</dbReference>
<dbReference type="SMART" id="SM00388">
    <property type="entry name" value="HisKA"/>
    <property type="match status" value="1"/>
</dbReference>
<keyword evidence="7" id="KW-0067">ATP-binding</keyword>
<evidence type="ECO:0000259" key="13">
    <source>
        <dbReference type="PROSITE" id="PS50887"/>
    </source>
</evidence>
<accession>A0A1I2LJJ6</accession>
<evidence type="ECO:0000256" key="6">
    <source>
        <dbReference type="ARBA" id="ARBA00022777"/>
    </source>
</evidence>
<evidence type="ECO:0000256" key="4">
    <source>
        <dbReference type="ARBA" id="ARBA00022679"/>
    </source>
</evidence>
<proteinExistence type="predicted"/>
<dbReference type="Gene3D" id="1.10.287.130">
    <property type="match status" value="1"/>
</dbReference>
<dbReference type="InterPro" id="IPR043128">
    <property type="entry name" value="Rev_trsase/Diguanyl_cyclase"/>
</dbReference>
<evidence type="ECO:0000259" key="12">
    <source>
        <dbReference type="PROSITE" id="PS50109"/>
    </source>
</evidence>
<keyword evidence="11" id="KW-1133">Transmembrane helix</keyword>
<evidence type="ECO:0000256" key="8">
    <source>
        <dbReference type="ARBA" id="ARBA00023012"/>
    </source>
</evidence>
<evidence type="ECO:0000256" key="10">
    <source>
        <dbReference type="SAM" id="MobiDB-lite"/>
    </source>
</evidence>
<dbReference type="SUPFAM" id="SSF55874">
    <property type="entry name" value="ATPase domain of HSP90 chaperone/DNA topoisomerase II/histidine kinase"/>
    <property type="match status" value="1"/>
</dbReference>
<feature type="coiled-coil region" evidence="9">
    <location>
        <begin position="141"/>
        <end position="175"/>
    </location>
</feature>
<dbReference type="PROSITE" id="PS50887">
    <property type="entry name" value="GGDEF"/>
    <property type="match status" value="1"/>
</dbReference>
<protein>
    <recommendedName>
        <fullName evidence="2">histidine kinase</fullName>
        <ecNumber evidence="2">2.7.13.3</ecNumber>
    </recommendedName>
</protein>
<evidence type="ECO:0000256" key="7">
    <source>
        <dbReference type="ARBA" id="ARBA00022840"/>
    </source>
</evidence>
<feature type="transmembrane region" description="Helical" evidence="11">
    <location>
        <begin position="51"/>
        <end position="67"/>
    </location>
</feature>
<dbReference type="InterPro" id="IPR003594">
    <property type="entry name" value="HATPase_dom"/>
</dbReference>
<dbReference type="SUPFAM" id="SSF55073">
    <property type="entry name" value="Nucleotide cyclase"/>
    <property type="match status" value="1"/>
</dbReference>
<dbReference type="EC" id="2.7.13.3" evidence="2"/>
<dbReference type="PANTHER" id="PTHR43065">
    <property type="entry name" value="SENSOR HISTIDINE KINASE"/>
    <property type="match status" value="1"/>
</dbReference>
<comment type="catalytic activity">
    <reaction evidence="1">
        <text>ATP + protein L-histidine = ADP + protein N-phospho-L-histidine.</text>
        <dbReference type="EC" id="2.7.13.3"/>
    </reaction>
</comment>